<evidence type="ECO:0000256" key="2">
    <source>
        <dbReference type="ARBA" id="ARBA00005866"/>
    </source>
</evidence>
<comment type="caution">
    <text evidence="6">The sequence shown here is derived from an EMBL/GenBank/DDBJ whole genome shotgun (WGS) entry which is preliminary data.</text>
</comment>
<evidence type="ECO:0000313" key="7">
    <source>
        <dbReference type="Proteomes" id="UP000640333"/>
    </source>
</evidence>
<dbReference type="InterPro" id="IPR011013">
    <property type="entry name" value="Gal_mutarotase_sf_dom"/>
</dbReference>
<dbReference type="SUPFAM" id="SSF74650">
    <property type="entry name" value="Galactose mutarotase-like"/>
    <property type="match status" value="1"/>
</dbReference>
<feature type="active site" evidence="5">
    <location>
        <position position="271"/>
    </location>
</feature>
<comment type="similarity">
    <text evidence="2 4">Belongs to the glucose-6-phosphate 1-epimerase family.</text>
</comment>
<dbReference type="InterPro" id="IPR008183">
    <property type="entry name" value="Aldose_1/G6P_1-epimerase"/>
</dbReference>
<keyword evidence="7" id="KW-1185">Reference proteome</keyword>
<dbReference type="RefSeq" id="WP_193951473.1">
    <property type="nucleotide sequence ID" value="NZ_JADEYS010000001.1"/>
</dbReference>
<protein>
    <recommendedName>
        <fullName evidence="4">Putative glucose-6-phosphate 1-epimerase</fullName>
        <ecNumber evidence="4">5.1.3.15</ecNumber>
    </recommendedName>
</protein>
<sequence length="298" mass="32606">MQDIVQHTQTVALTDSVSRFQKELPALPMLLVRNQSCEAVIAVQGAQVLQFKPQTGAELLWLSPNAVFAKGTAIRGGIPVCLPWFGVNQNAPSKPKHGFVRNQDWQLSEIQEPDPKTTLLVFTFASNAEDLALFPHPFTAQLQITLSNEIELKLTLHNHSDSDAEFSWALHSYHPVADLASAAVTGLSGLDYLDNLRGLQPTYQDGNIRFSGEVDRVYESVPTSQQILGEPAITIRGHNCETAIVWNPGAENAAAMNDVGEGIHQQFICVERGAAFGNRWVLVPNESRQATLQITGSS</sequence>
<name>A0A8J7F6D1_9GAMM</name>
<dbReference type="Pfam" id="PF01263">
    <property type="entry name" value="Aldose_epim"/>
    <property type="match status" value="1"/>
</dbReference>
<accession>A0A8J7F6D1</accession>
<proteinExistence type="inferred from homology"/>
<dbReference type="PANTHER" id="PTHR11122:SF13">
    <property type="entry name" value="GLUCOSE-6-PHOSPHATE 1-EPIMERASE"/>
    <property type="match status" value="1"/>
</dbReference>
<dbReference type="PANTHER" id="PTHR11122">
    <property type="entry name" value="APOSPORY-ASSOCIATED PROTEIN C-RELATED"/>
    <property type="match status" value="1"/>
</dbReference>
<dbReference type="Proteomes" id="UP000640333">
    <property type="component" value="Unassembled WGS sequence"/>
</dbReference>
<dbReference type="Gene3D" id="2.70.98.10">
    <property type="match status" value="1"/>
</dbReference>
<dbReference type="AlphaFoldDB" id="A0A8J7F6D1"/>
<dbReference type="GO" id="GO:0005975">
    <property type="term" value="P:carbohydrate metabolic process"/>
    <property type="evidence" value="ECO:0007669"/>
    <property type="project" value="InterPro"/>
</dbReference>
<feature type="active site" evidence="5">
    <location>
        <position position="171"/>
    </location>
</feature>
<evidence type="ECO:0000256" key="1">
    <source>
        <dbReference type="ARBA" id="ARBA00001096"/>
    </source>
</evidence>
<dbReference type="GO" id="GO:0047938">
    <property type="term" value="F:glucose-6-phosphate 1-epimerase activity"/>
    <property type="evidence" value="ECO:0007669"/>
    <property type="project" value="UniProtKB-UniRule"/>
</dbReference>
<dbReference type="CDD" id="cd09020">
    <property type="entry name" value="D-hex-6-P-epi_like"/>
    <property type="match status" value="1"/>
</dbReference>
<dbReference type="EMBL" id="JADEYS010000001">
    <property type="protein sequence ID" value="MBE9395920.1"/>
    <property type="molecule type" value="Genomic_DNA"/>
</dbReference>
<dbReference type="InterPro" id="IPR025532">
    <property type="entry name" value="G6P_1-epimerase"/>
</dbReference>
<dbReference type="PIRSF" id="PIRSF016020">
    <property type="entry name" value="PHexose_mutarotase"/>
    <property type="match status" value="1"/>
</dbReference>
<reference evidence="6" key="1">
    <citation type="submission" date="2020-10" db="EMBL/GenBank/DDBJ databases">
        <title>Bacterium isolated from coastal waters sediment.</title>
        <authorList>
            <person name="Chen R.-J."/>
            <person name="Lu D.-C."/>
            <person name="Zhu K.-L."/>
            <person name="Du Z.-J."/>
        </authorList>
    </citation>
    <scope>NUCLEOTIDE SEQUENCE</scope>
    <source>
        <strain evidence="6">N1Y112</strain>
    </source>
</reference>
<dbReference type="EC" id="5.1.3.15" evidence="4"/>
<evidence type="ECO:0000256" key="5">
    <source>
        <dbReference type="PIRSR" id="PIRSR016020-1"/>
    </source>
</evidence>
<keyword evidence="3 4" id="KW-0413">Isomerase</keyword>
<evidence type="ECO:0000256" key="4">
    <source>
        <dbReference type="PIRNR" id="PIRNR016020"/>
    </source>
</evidence>
<evidence type="ECO:0000313" key="6">
    <source>
        <dbReference type="EMBL" id="MBE9395920.1"/>
    </source>
</evidence>
<evidence type="ECO:0000256" key="3">
    <source>
        <dbReference type="ARBA" id="ARBA00023235"/>
    </source>
</evidence>
<dbReference type="GO" id="GO:0030246">
    <property type="term" value="F:carbohydrate binding"/>
    <property type="evidence" value="ECO:0007669"/>
    <property type="project" value="UniProtKB-UniRule"/>
</dbReference>
<dbReference type="InterPro" id="IPR014718">
    <property type="entry name" value="GH-type_carb-bd"/>
</dbReference>
<comment type="catalytic activity">
    <reaction evidence="1">
        <text>alpha-D-glucose 6-phosphate = beta-D-glucose 6-phosphate</text>
        <dbReference type="Rhea" id="RHEA:16249"/>
        <dbReference type="ChEBI" id="CHEBI:58225"/>
        <dbReference type="ChEBI" id="CHEBI:58247"/>
        <dbReference type="EC" id="5.1.3.15"/>
    </reaction>
</comment>
<gene>
    <name evidence="6" type="ORF">IOQ59_01460</name>
</gene>
<organism evidence="6 7">
    <name type="scientific">Pontibacterium sinense</name>
    <dbReference type="NCBI Taxonomy" id="2781979"/>
    <lineage>
        <taxon>Bacteria</taxon>
        <taxon>Pseudomonadati</taxon>
        <taxon>Pseudomonadota</taxon>
        <taxon>Gammaproteobacteria</taxon>
        <taxon>Oceanospirillales</taxon>
        <taxon>Oceanospirillaceae</taxon>
        <taxon>Pontibacterium</taxon>
    </lineage>
</organism>